<keyword evidence="5" id="KW-0808">Transferase</keyword>
<evidence type="ECO:0000256" key="7">
    <source>
        <dbReference type="ARBA" id="ARBA00022723"/>
    </source>
</evidence>
<dbReference type="PANTHER" id="PTHR46913:SF1">
    <property type="entry name" value="RING-H2 FINGER PROTEIN ATL16"/>
    <property type="match status" value="1"/>
</dbReference>
<dbReference type="InterPro" id="IPR044600">
    <property type="entry name" value="ATL1/ATL16-like"/>
</dbReference>
<dbReference type="SUPFAM" id="SSF57850">
    <property type="entry name" value="RING/U-box"/>
    <property type="match status" value="1"/>
</dbReference>
<evidence type="ECO:0000256" key="12">
    <source>
        <dbReference type="ARBA" id="ARBA00023136"/>
    </source>
</evidence>
<dbReference type="OrthoDB" id="742898at2759"/>
<dbReference type="CDD" id="cd16461">
    <property type="entry name" value="RING-H2_EL5-like"/>
    <property type="match status" value="1"/>
</dbReference>
<dbReference type="EMBL" id="JADCNL010000014">
    <property type="protein sequence ID" value="KAG0453311.1"/>
    <property type="molecule type" value="Genomic_DNA"/>
</dbReference>
<gene>
    <name evidence="15" type="ORF">HPP92_025975</name>
</gene>
<dbReference type="Gene3D" id="3.30.40.10">
    <property type="entry name" value="Zinc/RING finger domain, C3HC4 (zinc finger)"/>
    <property type="match status" value="1"/>
</dbReference>
<accession>A0A835UBJ3</accession>
<evidence type="ECO:0000256" key="9">
    <source>
        <dbReference type="ARBA" id="ARBA00022786"/>
    </source>
</evidence>
<evidence type="ECO:0000256" key="5">
    <source>
        <dbReference type="ARBA" id="ARBA00022679"/>
    </source>
</evidence>
<comment type="pathway">
    <text evidence="3">Protein modification; protein ubiquitination.</text>
</comment>
<evidence type="ECO:0000256" key="10">
    <source>
        <dbReference type="ARBA" id="ARBA00022833"/>
    </source>
</evidence>
<keyword evidence="12" id="KW-0472">Membrane</keyword>
<evidence type="ECO:0000256" key="6">
    <source>
        <dbReference type="ARBA" id="ARBA00022692"/>
    </source>
</evidence>
<evidence type="ECO:0000259" key="14">
    <source>
        <dbReference type="PROSITE" id="PS50089"/>
    </source>
</evidence>
<evidence type="ECO:0000256" key="2">
    <source>
        <dbReference type="ARBA" id="ARBA00004167"/>
    </source>
</evidence>
<comment type="catalytic activity">
    <reaction evidence="1">
        <text>S-ubiquitinyl-[E2 ubiquitin-conjugating enzyme]-L-cysteine + [acceptor protein]-L-lysine = [E2 ubiquitin-conjugating enzyme]-L-cysteine + N(6)-ubiquitinyl-[acceptor protein]-L-lysine.</text>
        <dbReference type="EC" id="2.3.2.27"/>
    </reaction>
</comment>
<dbReference type="PANTHER" id="PTHR46913">
    <property type="entry name" value="RING-H2 FINGER PROTEIN ATL16"/>
    <property type="match status" value="1"/>
</dbReference>
<proteinExistence type="predicted"/>
<dbReference type="PROSITE" id="PS50089">
    <property type="entry name" value="ZF_RING_2"/>
    <property type="match status" value="1"/>
</dbReference>
<dbReference type="AlphaFoldDB" id="A0A835UBJ3"/>
<feature type="domain" description="RING-type" evidence="14">
    <location>
        <begin position="85"/>
        <end position="127"/>
    </location>
</feature>
<dbReference type="GO" id="GO:0008270">
    <property type="term" value="F:zinc ion binding"/>
    <property type="evidence" value="ECO:0007669"/>
    <property type="project" value="UniProtKB-KW"/>
</dbReference>
<evidence type="ECO:0000256" key="13">
    <source>
        <dbReference type="PROSITE-ProRule" id="PRU00175"/>
    </source>
</evidence>
<keyword evidence="9" id="KW-0833">Ubl conjugation pathway</keyword>
<evidence type="ECO:0000256" key="11">
    <source>
        <dbReference type="ARBA" id="ARBA00022989"/>
    </source>
</evidence>
<evidence type="ECO:0000313" key="16">
    <source>
        <dbReference type="Proteomes" id="UP000636800"/>
    </source>
</evidence>
<evidence type="ECO:0000256" key="4">
    <source>
        <dbReference type="ARBA" id="ARBA00012483"/>
    </source>
</evidence>
<keyword evidence="16" id="KW-1185">Reference proteome</keyword>
<dbReference type="Proteomes" id="UP000636800">
    <property type="component" value="Unassembled WGS sequence"/>
</dbReference>
<keyword evidence="10" id="KW-0862">Zinc</keyword>
<dbReference type="EC" id="2.3.2.27" evidence="4"/>
<reference evidence="15 16" key="1">
    <citation type="journal article" date="2020" name="Nat. Food">
        <title>A phased Vanilla planifolia genome enables genetic improvement of flavour and production.</title>
        <authorList>
            <person name="Hasing T."/>
            <person name="Tang H."/>
            <person name="Brym M."/>
            <person name="Khazi F."/>
            <person name="Huang T."/>
            <person name="Chambers A.H."/>
        </authorList>
    </citation>
    <scope>NUCLEOTIDE SEQUENCE [LARGE SCALE GENOMIC DNA]</scope>
    <source>
        <tissue evidence="15">Leaf</tissue>
    </source>
</reference>
<evidence type="ECO:0000256" key="3">
    <source>
        <dbReference type="ARBA" id="ARBA00004906"/>
    </source>
</evidence>
<dbReference type="Pfam" id="PF13639">
    <property type="entry name" value="zf-RING_2"/>
    <property type="match status" value="1"/>
</dbReference>
<comment type="subcellular location">
    <subcellularLocation>
        <location evidence="2">Membrane</location>
        <topology evidence="2">Single-pass membrane protein</topology>
    </subcellularLocation>
</comment>
<dbReference type="GO" id="GO:0016020">
    <property type="term" value="C:membrane"/>
    <property type="evidence" value="ECO:0007669"/>
    <property type="project" value="UniProtKB-SubCell"/>
</dbReference>
<keyword evidence="7" id="KW-0479">Metal-binding</keyword>
<keyword evidence="6" id="KW-0812">Transmembrane</keyword>
<evidence type="ECO:0000256" key="1">
    <source>
        <dbReference type="ARBA" id="ARBA00000900"/>
    </source>
</evidence>
<evidence type="ECO:0000313" key="15">
    <source>
        <dbReference type="EMBL" id="KAG0453311.1"/>
    </source>
</evidence>
<protein>
    <recommendedName>
        <fullName evidence="4">RING-type E3 ubiquitin transferase</fullName>
        <ecNumber evidence="4">2.3.2.27</ecNumber>
    </recommendedName>
</protein>
<dbReference type="SMART" id="SM00184">
    <property type="entry name" value="RING"/>
    <property type="match status" value="1"/>
</dbReference>
<organism evidence="15 16">
    <name type="scientific">Vanilla planifolia</name>
    <name type="common">Vanilla</name>
    <dbReference type="NCBI Taxonomy" id="51239"/>
    <lineage>
        <taxon>Eukaryota</taxon>
        <taxon>Viridiplantae</taxon>
        <taxon>Streptophyta</taxon>
        <taxon>Embryophyta</taxon>
        <taxon>Tracheophyta</taxon>
        <taxon>Spermatophyta</taxon>
        <taxon>Magnoliopsida</taxon>
        <taxon>Liliopsida</taxon>
        <taxon>Asparagales</taxon>
        <taxon>Orchidaceae</taxon>
        <taxon>Vanilloideae</taxon>
        <taxon>Vanilleae</taxon>
        <taxon>Vanilla</taxon>
    </lineage>
</organism>
<keyword evidence="11" id="KW-1133">Transmembrane helix</keyword>
<sequence length="272" mass="30496">MGILSTAALLLAYYVFVIKCCLNLNNRPPDYPHILRRLTRSRRHQLHTRHTPLSLLKGLNPATIRSLPTFRYSPATSFAVSASECAICLIEFRNEDPLRLLPDCAHAFHLDCIDVWLQSNGNCPLCRAFIKSRSFPAPSEEGVVVVDIKDEASAAARRIAGKSMGDECVELRREKEDVFAVQPMRRSLSMDSSSDGHLCLSVQEILRRNPDLFVLQERTGEGSSNVGRGSGRIRRPFFSFGRSRSSMSAVLPVYATITNGLKDRSTHHHKYI</sequence>
<dbReference type="GO" id="GO:0016567">
    <property type="term" value="P:protein ubiquitination"/>
    <property type="evidence" value="ECO:0007669"/>
    <property type="project" value="InterPro"/>
</dbReference>
<evidence type="ECO:0000256" key="8">
    <source>
        <dbReference type="ARBA" id="ARBA00022771"/>
    </source>
</evidence>
<keyword evidence="8 13" id="KW-0863">Zinc-finger</keyword>
<dbReference type="InterPro" id="IPR001841">
    <property type="entry name" value="Znf_RING"/>
</dbReference>
<name>A0A835UBJ3_VANPL</name>
<dbReference type="InterPro" id="IPR013083">
    <property type="entry name" value="Znf_RING/FYVE/PHD"/>
</dbReference>
<dbReference type="FunFam" id="3.30.40.10:FF:000187">
    <property type="entry name" value="E3 ubiquitin-protein ligase ATL6"/>
    <property type="match status" value="1"/>
</dbReference>
<dbReference type="GO" id="GO:0061630">
    <property type="term" value="F:ubiquitin protein ligase activity"/>
    <property type="evidence" value="ECO:0007669"/>
    <property type="project" value="UniProtKB-EC"/>
</dbReference>
<comment type="caution">
    <text evidence="15">The sequence shown here is derived from an EMBL/GenBank/DDBJ whole genome shotgun (WGS) entry which is preliminary data.</text>
</comment>